<dbReference type="NCBIfam" id="TIGR02134">
    <property type="entry name" value="transald_staph"/>
    <property type="match status" value="1"/>
</dbReference>
<dbReference type="STRING" id="658167.SAMN04488135_118101"/>
<dbReference type="AlphaFoldDB" id="A0A1M5ZUC6"/>
<dbReference type="Proteomes" id="UP000184226">
    <property type="component" value="Unassembled WGS sequence"/>
</dbReference>
<name>A0A1M5ZUC6_9BURK</name>
<dbReference type="PANTHER" id="PTHR10683">
    <property type="entry name" value="TRANSALDOLASE"/>
    <property type="match status" value="1"/>
</dbReference>
<evidence type="ECO:0000313" key="2">
    <source>
        <dbReference type="EMBL" id="SHI27669.1"/>
    </source>
</evidence>
<dbReference type="InterPro" id="IPR001585">
    <property type="entry name" value="TAL/FSA"/>
</dbReference>
<organism evidence="2 3">
    <name type="scientific">Pollutimonas bauzanensis</name>
    <dbReference type="NCBI Taxonomy" id="658167"/>
    <lineage>
        <taxon>Bacteria</taxon>
        <taxon>Pseudomonadati</taxon>
        <taxon>Pseudomonadota</taxon>
        <taxon>Betaproteobacteria</taxon>
        <taxon>Burkholderiales</taxon>
        <taxon>Alcaligenaceae</taxon>
        <taxon>Pollutimonas</taxon>
    </lineage>
</organism>
<dbReference type="Gene3D" id="3.20.20.70">
    <property type="entry name" value="Aldolase class I"/>
    <property type="match status" value="1"/>
</dbReference>
<proteinExistence type="predicted"/>
<keyword evidence="3" id="KW-1185">Reference proteome</keyword>
<reference evidence="2 3" key="1">
    <citation type="submission" date="2016-11" db="EMBL/GenBank/DDBJ databases">
        <authorList>
            <person name="Jaros S."/>
            <person name="Januszkiewicz K."/>
            <person name="Wedrychowicz H."/>
        </authorList>
    </citation>
    <scope>NUCLEOTIDE SEQUENCE [LARGE SCALE GENOMIC DNA]</scope>
    <source>
        <strain evidence="2 3">CGMCC 1.10190</strain>
    </source>
</reference>
<dbReference type="EMBL" id="FQXE01000018">
    <property type="protein sequence ID" value="SHI27669.1"/>
    <property type="molecule type" value="Genomic_DNA"/>
</dbReference>
<gene>
    <name evidence="2" type="ORF">SAMN04488135_118101</name>
</gene>
<dbReference type="InterPro" id="IPR011861">
    <property type="entry name" value="Transald_staph-type"/>
</dbReference>
<keyword evidence="1" id="KW-0704">Schiff base</keyword>
<accession>A0A1M5ZUC6</accession>
<dbReference type="SUPFAM" id="SSF51569">
    <property type="entry name" value="Aldolase"/>
    <property type="match status" value="1"/>
</dbReference>
<sequence length="218" mass="24009">MLEMYAKPFIKGLTTNPTLMKKAGIADYRAFCKDILTSINDKPLSFEVFSDDFVEMERQALEIASWGDNVYVKIPVTNTKQETCYALVKKLAAQKVKLNVTAIMTLAQVRDVVAALNPTVPSYVSVFAGRIADTGRDPVPLMAAAVEQLKVAPAAELIWASPRELLNIFQADEIGCQVITVTNDILKKLSLVGYDLDTYSLDTVKMFYNDAVGAGFKL</sequence>
<dbReference type="InterPro" id="IPR013785">
    <property type="entry name" value="Aldolase_TIM"/>
</dbReference>
<evidence type="ECO:0000313" key="3">
    <source>
        <dbReference type="Proteomes" id="UP000184226"/>
    </source>
</evidence>
<protein>
    <submittedName>
        <fullName evidence="2">Transaldolase</fullName>
    </submittedName>
</protein>
<evidence type="ECO:0000256" key="1">
    <source>
        <dbReference type="ARBA" id="ARBA00023270"/>
    </source>
</evidence>
<dbReference type="GO" id="GO:0005975">
    <property type="term" value="P:carbohydrate metabolic process"/>
    <property type="evidence" value="ECO:0007669"/>
    <property type="project" value="InterPro"/>
</dbReference>
<dbReference type="Pfam" id="PF00923">
    <property type="entry name" value="TAL_FSA"/>
    <property type="match status" value="1"/>
</dbReference>
<dbReference type="PANTHER" id="PTHR10683:SF40">
    <property type="entry name" value="FRUCTOSE-6-PHOSPHATE ALDOLASE 1-RELATED"/>
    <property type="match status" value="1"/>
</dbReference>